<dbReference type="PANTHER" id="PTHR47481">
    <property type="match status" value="1"/>
</dbReference>
<evidence type="ECO:0000313" key="1">
    <source>
        <dbReference type="EMBL" id="VVV75583.1"/>
    </source>
</evidence>
<accession>A0A5K0YGC5</accession>
<dbReference type="PANTHER" id="PTHR47481:SF31">
    <property type="entry name" value="OS01G0873500 PROTEIN"/>
    <property type="match status" value="1"/>
</dbReference>
<dbReference type="Pfam" id="PF14223">
    <property type="entry name" value="Retrotran_gag_2"/>
    <property type="match status" value="1"/>
</dbReference>
<dbReference type="EMBL" id="LR721777">
    <property type="protein sequence ID" value="VVV75583.1"/>
    <property type="molecule type" value="Genomic_DNA"/>
</dbReference>
<gene>
    <name evidence="1" type="ORF">NYM_LOCUS8999</name>
</gene>
<organism evidence="1">
    <name type="scientific">Nymphaea colorata</name>
    <name type="common">pocket water lily</name>
    <dbReference type="NCBI Taxonomy" id="210225"/>
    <lineage>
        <taxon>Eukaryota</taxon>
        <taxon>Viridiplantae</taxon>
        <taxon>Streptophyta</taxon>
        <taxon>Embryophyta</taxon>
        <taxon>Tracheophyta</taxon>
        <taxon>Spermatophyta</taxon>
        <taxon>Magnoliopsida</taxon>
        <taxon>Nymphaeales</taxon>
        <taxon>Nymphaeaceae</taxon>
        <taxon>Nymphaea</taxon>
    </lineage>
</organism>
<dbReference type="AlphaFoldDB" id="A0A5K0YGC5"/>
<sequence>MAAPSPIQWNAAAALVSIKLNRDNYLLWRSQLESVMDSQDLLQFVDGTQVEPPKEITKDGKSEVNPDFIAWRKLDRLALSWIKATVTEAVLGQIMRAKTAYDAWSTLEKSYGSQSPLRIMLLRKELLLIKKGSMSMQAYLDQIRFLSDTLSTAGQEISDQDLVQVTLNGLSSEYESFITMLTGPSSSNLSFSELF</sequence>
<dbReference type="Gramene" id="NC12G0245280.1">
    <property type="protein sequence ID" value="NC12G0245280.1:cds"/>
    <property type="gene ID" value="NC12G0245280"/>
</dbReference>
<protein>
    <submittedName>
        <fullName evidence="1">Uncharacterized protein</fullName>
    </submittedName>
</protein>
<name>A0A5K0YGC5_9MAGN</name>
<reference evidence="1" key="1">
    <citation type="submission" date="2019-09" db="EMBL/GenBank/DDBJ databases">
        <authorList>
            <person name="Zhang L."/>
        </authorList>
    </citation>
    <scope>NUCLEOTIDE SEQUENCE</scope>
</reference>
<proteinExistence type="predicted"/>